<keyword evidence="5 6" id="KW-0408">Iron</keyword>
<evidence type="ECO:0000259" key="8">
    <source>
        <dbReference type="PROSITE" id="PS51007"/>
    </source>
</evidence>
<dbReference type="InterPro" id="IPR036909">
    <property type="entry name" value="Cyt_c-like_dom_sf"/>
</dbReference>
<evidence type="ECO:0000256" key="7">
    <source>
        <dbReference type="SAM" id="SignalP"/>
    </source>
</evidence>
<protein>
    <submittedName>
        <fullName evidence="9">Cytochrome c peroxidase</fullName>
    </submittedName>
</protein>
<dbReference type="PANTHER" id="PTHR30600">
    <property type="entry name" value="CYTOCHROME C PEROXIDASE-RELATED"/>
    <property type="match status" value="1"/>
</dbReference>
<evidence type="ECO:0000256" key="2">
    <source>
        <dbReference type="ARBA" id="ARBA00022617"/>
    </source>
</evidence>
<dbReference type="STRING" id="441119.SAMN04488047_101110"/>
<keyword evidence="7" id="KW-0732">Signal</keyword>
<dbReference type="GO" id="GO:0020037">
    <property type="term" value="F:heme binding"/>
    <property type="evidence" value="ECO:0007669"/>
    <property type="project" value="InterPro"/>
</dbReference>
<dbReference type="GO" id="GO:0046872">
    <property type="term" value="F:metal ion binding"/>
    <property type="evidence" value="ECO:0007669"/>
    <property type="project" value="UniProtKB-KW"/>
</dbReference>
<feature type="domain" description="Cytochrome c" evidence="8">
    <location>
        <begin position="256"/>
        <end position="417"/>
    </location>
</feature>
<dbReference type="InterPro" id="IPR004852">
    <property type="entry name" value="Di-haem_cyt_c_peroxidsae"/>
</dbReference>
<proteinExistence type="predicted"/>
<evidence type="ECO:0000256" key="4">
    <source>
        <dbReference type="ARBA" id="ARBA00023002"/>
    </source>
</evidence>
<dbReference type="GO" id="GO:0009055">
    <property type="term" value="F:electron transfer activity"/>
    <property type="evidence" value="ECO:0007669"/>
    <property type="project" value="InterPro"/>
</dbReference>
<keyword evidence="10" id="KW-1185">Reference proteome</keyword>
<dbReference type="Pfam" id="PF03150">
    <property type="entry name" value="CCP_MauG"/>
    <property type="match status" value="1"/>
</dbReference>
<dbReference type="OrthoDB" id="9805202at2"/>
<accession>A0A1I5KIE6</accession>
<keyword evidence="3 6" id="KW-0479">Metal-binding</keyword>
<organism evidence="9 10">
    <name type="scientific">Tranquillimonas alkanivorans</name>
    <dbReference type="NCBI Taxonomy" id="441119"/>
    <lineage>
        <taxon>Bacteria</taxon>
        <taxon>Pseudomonadati</taxon>
        <taxon>Pseudomonadota</taxon>
        <taxon>Alphaproteobacteria</taxon>
        <taxon>Rhodobacterales</taxon>
        <taxon>Roseobacteraceae</taxon>
        <taxon>Tranquillimonas</taxon>
    </lineage>
</organism>
<reference evidence="9 10" key="1">
    <citation type="submission" date="2016-10" db="EMBL/GenBank/DDBJ databases">
        <authorList>
            <person name="de Groot N.N."/>
        </authorList>
    </citation>
    <scope>NUCLEOTIDE SEQUENCE [LARGE SCALE GENOMIC DNA]</scope>
    <source>
        <strain evidence="9 10">DSM 19547</strain>
    </source>
</reference>
<feature type="domain" description="Cytochrome c" evidence="8">
    <location>
        <begin position="38"/>
        <end position="155"/>
    </location>
</feature>
<comment type="subcellular location">
    <subcellularLocation>
        <location evidence="1">Cell envelope</location>
    </subcellularLocation>
</comment>
<dbReference type="GO" id="GO:0004130">
    <property type="term" value="F:cytochrome-c peroxidase activity"/>
    <property type="evidence" value="ECO:0007669"/>
    <property type="project" value="TreeGrafter"/>
</dbReference>
<dbReference type="InterPro" id="IPR051395">
    <property type="entry name" value="Cytochrome_c_Peroxidase/MauG"/>
</dbReference>
<dbReference type="Gene3D" id="1.10.760.10">
    <property type="entry name" value="Cytochrome c-like domain"/>
    <property type="match status" value="2"/>
</dbReference>
<evidence type="ECO:0000256" key="3">
    <source>
        <dbReference type="ARBA" id="ARBA00022723"/>
    </source>
</evidence>
<dbReference type="RefSeq" id="WP_093416296.1">
    <property type="nucleotide sequence ID" value="NZ_FOXA01000001.1"/>
</dbReference>
<dbReference type="SUPFAM" id="SSF46626">
    <property type="entry name" value="Cytochrome c"/>
    <property type="match status" value="2"/>
</dbReference>
<evidence type="ECO:0000256" key="1">
    <source>
        <dbReference type="ARBA" id="ARBA00004196"/>
    </source>
</evidence>
<evidence type="ECO:0000313" key="9">
    <source>
        <dbReference type="EMBL" id="SFO84436.1"/>
    </source>
</evidence>
<dbReference type="Proteomes" id="UP000199356">
    <property type="component" value="Unassembled WGS sequence"/>
</dbReference>
<feature type="signal peptide" evidence="7">
    <location>
        <begin position="1"/>
        <end position="20"/>
    </location>
</feature>
<keyword evidence="4" id="KW-0560">Oxidoreductase</keyword>
<dbReference type="AlphaFoldDB" id="A0A1I5KIE6"/>
<keyword evidence="9" id="KW-0575">Peroxidase</keyword>
<evidence type="ECO:0000313" key="10">
    <source>
        <dbReference type="Proteomes" id="UP000199356"/>
    </source>
</evidence>
<keyword evidence="2 6" id="KW-0349">Heme</keyword>
<dbReference type="PROSITE" id="PS51007">
    <property type="entry name" value="CYTC"/>
    <property type="match status" value="2"/>
</dbReference>
<feature type="chain" id="PRO_5011453587" evidence="7">
    <location>
        <begin position="21"/>
        <end position="440"/>
    </location>
</feature>
<evidence type="ECO:0000256" key="6">
    <source>
        <dbReference type="PROSITE-ProRule" id="PRU00433"/>
    </source>
</evidence>
<dbReference type="InterPro" id="IPR009056">
    <property type="entry name" value="Cyt_c-like_dom"/>
</dbReference>
<name>A0A1I5KIE6_9RHOB</name>
<evidence type="ECO:0000256" key="5">
    <source>
        <dbReference type="ARBA" id="ARBA00023004"/>
    </source>
</evidence>
<gene>
    <name evidence="9" type="ORF">SAMN04488047_101110</name>
</gene>
<sequence length="440" mass="46697">MSIRTAIALALTACGTGAAAGDLPPPVTDDMYIDVARDEAKLGQLLFYDPVLSGNRNISCATCHHPRFGTSDGLPLGIGEGGTGLGPERTVDAANAPEERVPRNAPALFNLGAHEFTRLFADGRVEVDASRPSGMRTPMEDEMLAGFSGLLSAQTMFPVLSQDEMAGHYSENDVAQAARQGFITGPGGAWDRLAQRVSDIDAYRQRFEAVYPDIAAGRPVDFTDISNAIAAFMAWEWRSDDSPFDAHLRGDASLTGAALRGMELFYGDAGCGACHSGPFLTDHDFHAMGVPQIGPGKAARFETHQRDVGRMRVTGREEDAYRFRTPSLRNVADTAPYGHTGAFSDLAAFVAHHADPAGTTFNLRAVGLPPGIGDGADFELWSDPGERAAILAAVTTAPVKLSETDVADLVAFLETLSDPVALEGRLGVPDEVPSGLPVDR</sequence>
<dbReference type="GO" id="GO:0030313">
    <property type="term" value="C:cell envelope"/>
    <property type="evidence" value="ECO:0007669"/>
    <property type="project" value="UniProtKB-SubCell"/>
</dbReference>
<dbReference type="EMBL" id="FOXA01000001">
    <property type="protein sequence ID" value="SFO84436.1"/>
    <property type="molecule type" value="Genomic_DNA"/>
</dbReference>